<feature type="chain" id="PRO_5030914144" description="Copper transporter" evidence="2">
    <location>
        <begin position="38"/>
        <end position="151"/>
    </location>
</feature>
<keyword evidence="2" id="KW-0732">Signal</keyword>
<evidence type="ECO:0000313" key="3">
    <source>
        <dbReference type="EMBL" id="SOO22330.1"/>
    </source>
</evidence>
<feature type="compositionally biased region" description="Pro residues" evidence="1">
    <location>
        <begin position="142"/>
        <end position="151"/>
    </location>
</feature>
<organism evidence="3 4">
    <name type="scientific">Xanthomonas campestris pv. phaseoli</name>
    <dbReference type="NCBI Taxonomy" id="317013"/>
    <lineage>
        <taxon>Bacteria</taxon>
        <taxon>Pseudomonadati</taxon>
        <taxon>Pseudomonadota</taxon>
        <taxon>Gammaproteobacteria</taxon>
        <taxon>Lysobacterales</taxon>
        <taxon>Lysobacteraceae</taxon>
        <taxon>Xanthomonas</taxon>
    </lineage>
</organism>
<evidence type="ECO:0000313" key="4">
    <source>
        <dbReference type="Proteomes" id="UP000234345"/>
    </source>
</evidence>
<dbReference type="RefSeq" id="WP_099802337.1">
    <property type="nucleotide sequence ID" value="NZ_OCZC01000043.1"/>
</dbReference>
<name>A0A7Z7IXJ9_XANCH</name>
<dbReference type="Proteomes" id="UP000234345">
    <property type="component" value="Unassembled WGS sequence"/>
</dbReference>
<evidence type="ECO:0000256" key="1">
    <source>
        <dbReference type="SAM" id="MobiDB-lite"/>
    </source>
</evidence>
<gene>
    <name evidence="3" type="ORF">XFF6991_150091</name>
</gene>
<evidence type="ECO:0000256" key="2">
    <source>
        <dbReference type="SAM" id="SignalP"/>
    </source>
</evidence>
<feature type="signal peptide" evidence="2">
    <location>
        <begin position="1"/>
        <end position="37"/>
    </location>
</feature>
<dbReference type="AlphaFoldDB" id="A0A7Z7IXJ9"/>
<feature type="region of interest" description="Disordered" evidence="1">
    <location>
        <begin position="131"/>
        <end position="151"/>
    </location>
</feature>
<dbReference type="InterPro" id="IPR048034">
    <property type="entry name" value="CopL-like"/>
</dbReference>
<comment type="caution">
    <text evidence="3">The sequence shown here is derived from an EMBL/GenBank/DDBJ whole genome shotgun (WGS) entry which is preliminary data.</text>
</comment>
<accession>A0A7Z7IXJ9</accession>
<proteinExistence type="predicted"/>
<dbReference type="NCBIfam" id="NF033807">
    <property type="entry name" value="CopL_fam"/>
    <property type="match status" value="1"/>
</dbReference>
<evidence type="ECO:0008006" key="5">
    <source>
        <dbReference type="Google" id="ProtNLM"/>
    </source>
</evidence>
<dbReference type="EMBL" id="OCZC01000043">
    <property type="protein sequence ID" value="SOO22330.1"/>
    <property type="molecule type" value="Genomic_DNA"/>
</dbReference>
<protein>
    <recommendedName>
        <fullName evidence="5">Copper transporter</fullName>
    </recommendedName>
</protein>
<reference evidence="3 4" key="1">
    <citation type="submission" date="2017-10" db="EMBL/GenBank/DDBJ databases">
        <authorList>
            <person name="Regsiter A."/>
            <person name="William W."/>
        </authorList>
    </citation>
    <scope>NUCLEOTIDE SEQUENCE [LARGE SCALE GENOMIC DNA]</scope>
    <source>
        <strain evidence="3 4">CFBP6991</strain>
    </source>
</reference>
<sequence>MLCSPHPSLPRLSVLHRLLRLLLCLCLVANTATGAWASVGMAMPAMASGAMPAAPVAGTAATTQTEQPAALPCHEAMPRPTAMQVHDKATHAHAPDCCKLGSCDCLQHCSLALLTLPAVPAGLLGRPALPATLTEGRSSPLPDQPVRPPIA</sequence>